<dbReference type="RefSeq" id="WP_344058649.1">
    <property type="nucleotide sequence ID" value="NZ_BAAAOH010000001.1"/>
</dbReference>
<evidence type="ECO:0000259" key="2">
    <source>
        <dbReference type="Pfam" id="PF08327"/>
    </source>
</evidence>
<dbReference type="InterPro" id="IPR023393">
    <property type="entry name" value="START-like_dom_sf"/>
</dbReference>
<dbReference type="Gene3D" id="3.30.530.20">
    <property type="match status" value="1"/>
</dbReference>
<protein>
    <submittedName>
        <fullName evidence="3">SRPBCC family protein</fullName>
    </submittedName>
</protein>
<accession>A0ABN2RY58</accession>
<feature type="domain" description="Activator of Hsp90 ATPase homologue 1/2-like C-terminal" evidence="2">
    <location>
        <begin position="20"/>
        <end position="157"/>
    </location>
</feature>
<dbReference type="EMBL" id="BAAAOH010000001">
    <property type="protein sequence ID" value="GAA1976982.1"/>
    <property type="molecule type" value="Genomic_DNA"/>
</dbReference>
<evidence type="ECO:0000313" key="4">
    <source>
        <dbReference type="Proteomes" id="UP001500326"/>
    </source>
</evidence>
<keyword evidence="4" id="KW-1185">Reference proteome</keyword>
<reference evidence="3 4" key="1">
    <citation type="journal article" date="2019" name="Int. J. Syst. Evol. Microbiol.">
        <title>The Global Catalogue of Microorganisms (GCM) 10K type strain sequencing project: providing services to taxonomists for standard genome sequencing and annotation.</title>
        <authorList>
            <consortium name="The Broad Institute Genomics Platform"/>
            <consortium name="The Broad Institute Genome Sequencing Center for Infectious Disease"/>
            <person name="Wu L."/>
            <person name="Ma J."/>
        </authorList>
    </citation>
    <scope>NUCLEOTIDE SEQUENCE [LARGE SCALE GENOMIC DNA]</scope>
    <source>
        <strain evidence="3 4">JCM 14902</strain>
    </source>
</reference>
<sequence length="161" mass="18266">MNPDEINPDLDLELNRIIRAPQSAVWRAWTNPDELQRWFIPAPTVLRVDRLDVHPGGGLVTSMSDDGANFTAHIDAVFLVVEPGSRLVWTNAIDSMWRPQQPRPVPLTAEIRLLEHPQGTDYRVVVRHGRPEDQRLHAELGFFEGWGAVTEQLAEFAERSS</sequence>
<organism evidence="3 4">
    <name type="scientific">Microbacterium pumilum</name>
    <dbReference type="NCBI Taxonomy" id="344165"/>
    <lineage>
        <taxon>Bacteria</taxon>
        <taxon>Bacillati</taxon>
        <taxon>Actinomycetota</taxon>
        <taxon>Actinomycetes</taxon>
        <taxon>Micrococcales</taxon>
        <taxon>Microbacteriaceae</taxon>
        <taxon>Microbacterium</taxon>
    </lineage>
</organism>
<comment type="caution">
    <text evidence="3">The sequence shown here is derived from an EMBL/GenBank/DDBJ whole genome shotgun (WGS) entry which is preliminary data.</text>
</comment>
<evidence type="ECO:0000256" key="1">
    <source>
        <dbReference type="ARBA" id="ARBA00006817"/>
    </source>
</evidence>
<evidence type="ECO:0000313" key="3">
    <source>
        <dbReference type="EMBL" id="GAA1976982.1"/>
    </source>
</evidence>
<comment type="similarity">
    <text evidence="1">Belongs to the AHA1 family.</text>
</comment>
<dbReference type="SUPFAM" id="SSF55961">
    <property type="entry name" value="Bet v1-like"/>
    <property type="match status" value="1"/>
</dbReference>
<dbReference type="InterPro" id="IPR013538">
    <property type="entry name" value="ASHA1/2-like_C"/>
</dbReference>
<dbReference type="Pfam" id="PF08327">
    <property type="entry name" value="AHSA1"/>
    <property type="match status" value="1"/>
</dbReference>
<dbReference type="Proteomes" id="UP001500326">
    <property type="component" value="Unassembled WGS sequence"/>
</dbReference>
<proteinExistence type="inferred from homology"/>
<name>A0ABN2RY58_9MICO</name>
<gene>
    <name evidence="3" type="ORF">GCM10009777_07500</name>
</gene>